<dbReference type="InterPro" id="IPR004843">
    <property type="entry name" value="Calcineurin-like_PHP"/>
</dbReference>
<dbReference type="GO" id="GO:0005615">
    <property type="term" value="C:extracellular space"/>
    <property type="evidence" value="ECO:0007669"/>
    <property type="project" value="TreeGrafter"/>
</dbReference>
<feature type="binding site" evidence="13">
    <location>
        <position position="453"/>
    </location>
    <ligand>
        <name>Zn(2+)</name>
        <dbReference type="ChEBI" id="CHEBI:29105"/>
        <label>2</label>
    </ligand>
</feature>
<dbReference type="Gene3D" id="1.10.225.10">
    <property type="entry name" value="Saposin-like"/>
    <property type="match status" value="1"/>
</dbReference>
<accession>A0AAD9RJC5</accession>
<dbReference type="EMBL" id="JAIFRP010000045">
    <property type="protein sequence ID" value="KAK2580874.1"/>
    <property type="molecule type" value="Genomic_DNA"/>
</dbReference>
<evidence type="ECO:0000256" key="1">
    <source>
        <dbReference type="ARBA" id="ARBA00004613"/>
    </source>
</evidence>
<feature type="domain" description="Saposin B-type" evidence="16">
    <location>
        <begin position="76"/>
        <end position="162"/>
    </location>
</feature>
<comment type="catalytic activity">
    <reaction evidence="11">
        <text>a sphingomyelin + H2O = phosphocholine + an N-acylsphing-4-enine + H(+)</text>
        <dbReference type="Rhea" id="RHEA:19253"/>
        <dbReference type="ChEBI" id="CHEBI:15377"/>
        <dbReference type="ChEBI" id="CHEBI:15378"/>
        <dbReference type="ChEBI" id="CHEBI:17636"/>
        <dbReference type="ChEBI" id="CHEBI:52639"/>
        <dbReference type="ChEBI" id="CHEBI:295975"/>
        <dbReference type="EC" id="3.1.4.12"/>
    </reaction>
    <physiologicalReaction direction="left-to-right" evidence="11">
        <dbReference type="Rhea" id="RHEA:19254"/>
    </physiologicalReaction>
</comment>
<dbReference type="PROSITE" id="PS50015">
    <property type="entry name" value="SAP_B"/>
    <property type="match status" value="1"/>
</dbReference>
<evidence type="ECO:0000256" key="11">
    <source>
        <dbReference type="ARBA" id="ARBA00047268"/>
    </source>
</evidence>
<keyword evidence="18" id="KW-1185">Reference proteome</keyword>
<dbReference type="CDD" id="cd00842">
    <property type="entry name" value="MPP_ASMase"/>
    <property type="match status" value="1"/>
</dbReference>
<feature type="binding site" evidence="13">
    <location>
        <position position="309"/>
    </location>
    <ligand>
        <name>Zn(2+)</name>
        <dbReference type="ChEBI" id="CHEBI:29105"/>
        <label>2</label>
    </ligand>
</feature>
<dbReference type="Pfam" id="PF00149">
    <property type="entry name" value="Metallophos"/>
    <property type="match status" value="1"/>
</dbReference>
<dbReference type="GO" id="GO:0016798">
    <property type="term" value="F:hydrolase activity, acting on glycosyl bonds"/>
    <property type="evidence" value="ECO:0007669"/>
    <property type="project" value="UniProtKB-KW"/>
</dbReference>
<dbReference type="InterPro" id="IPR041805">
    <property type="entry name" value="ASMase/PPN1_MPP"/>
</dbReference>
<comment type="cofactor">
    <cofactor evidence="13">
        <name>Zn(2+)</name>
        <dbReference type="ChEBI" id="CHEBI:29105"/>
    </cofactor>
    <text evidence="13">Binds 2 Zn(2+) ions per subunit.</text>
</comment>
<dbReference type="EC" id="3.1.4.12" evidence="12"/>
<dbReference type="SMART" id="SM00741">
    <property type="entry name" value="SapB"/>
    <property type="match status" value="1"/>
</dbReference>
<dbReference type="GO" id="GO:0016020">
    <property type="term" value="C:membrane"/>
    <property type="evidence" value="ECO:0007669"/>
    <property type="project" value="GOC"/>
</dbReference>
<evidence type="ECO:0000259" key="16">
    <source>
        <dbReference type="PROSITE" id="PS50015"/>
    </source>
</evidence>
<evidence type="ECO:0000256" key="6">
    <source>
        <dbReference type="ARBA" id="ARBA00022801"/>
    </source>
</evidence>
<organism evidence="17 18">
    <name type="scientific">Odynerus spinipes</name>
    <dbReference type="NCBI Taxonomy" id="1348599"/>
    <lineage>
        <taxon>Eukaryota</taxon>
        <taxon>Metazoa</taxon>
        <taxon>Ecdysozoa</taxon>
        <taxon>Arthropoda</taxon>
        <taxon>Hexapoda</taxon>
        <taxon>Insecta</taxon>
        <taxon>Pterygota</taxon>
        <taxon>Neoptera</taxon>
        <taxon>Endopterygota</taxon>
        <taxon>Hymenoptera</taxon>
        <taxon>Apocrita</taxon>
        <taxon>Aculeata</taxon>
        <taxon>Vespoidea</taxon>
        <taxon>Vespidae</taxon>
        <taxon>Eumeninae</taxon>
        <taxon>Odynerus</taxon>
    </lineage>
</organism>
<dbReference type="InterPro" id="IPR008139">
    <property type="entry name" value="SaposinB_dom"/>
</dbReference>
<keyword evidence="7 13" id="KW-0862">Zinc</keyword>
<feature type="disulfide bond" evidence="14">
    <location>
        <begin position="111"/>
        <end position="122"/>
    </location>
</feature>
<feature type="disulfide bond" evidence="14">
    <location>
        <begin position="80"/>
        <end position="158"/>
    </location>
</feature>
<keyword evidence="6 12" id="KW-0378">Hydrolase</keyword>
<sequence length="597" mass="68848">MLFYNILFIFCIFSLVHGTNDIEEITDINVASLANEIVAWVRSGQETETFKESIQRLAIPNDLQFADWRTFTGLNSIGICTVCKSVISAFITLWQQGMSQNDIERSVTKLCVLLNFQTERVCTNVVKLNAPIVFHIINSKPNLTANTICGVVLESKSCPLNDKEYEWTIPIDDIPIKEIAMKKESNETLKIVQLTDIHYDPKYEAYGNPDCGEPTCCRKGQNSTNSSGKLAGFWGDYNYCDTPWHSVVDALNHIKTTHQDVDYIYFTGDIIDHGVWETSRQANMESLYKSYTKIYEVFKGIPVYPILGNHEPHPLNQFAPKSITDDELSTHWLYSMVADLWINFGWLPESTRATILQGGFYTLSPKKGFRIIVLNSNVCYCYNWWLLYQPQDPDRQLQWLVETLSEAERNEELVHILSHIPPGDADCQRTWKKEYLKIVNRFAHIIAAQFNGHTHNDELQIIYRDKLTTNASSVAWNGGSITAFTHLNPNYKAYIIDNSTLRVKDFDNWMYDITSANENPTQQPQWYKSYSFKDEYNLTDLSLNSLSDWLVEIKSDKDIVNRYYRNFFKRASPSLTTSCDLKCKQKYIERITVAPLH</sequence>
<keyword evidence="9" id="KW-0325">Glycoprotein</keyword>
<reference evidence="17" key="2">
    <citation type="journal article" date="2023" name="Commun. Biol.">
        <title>Intrasexual cuticular hydrocarbon dimorphism in a wasp sheds light on hydrocarbon biosynthesis genes in Hymenoptera.</title>
        <authorList>
            <person name="Moris V.C."/>
            <person name="Podsiadlowski L."/>
            <person name="Martin S."/>
            <person name="Oeyen J.P."/>
            <person name="Donath A."/>
            <person name="Petersen M."/>
            <person name="Wilbrandt J."/>
            <person name="Misof B."/>
            <person name="Liedtke D."/>
            <person name="Thamm M."/>
            <person name="Scheiner R."/>
            <person name="Schmitt T."/>
            <person name="Niehuis O."/>
        </authorList>
    </citation>
    <scope>NUCLEOTIDE SEQUENCE</scope>
    <source>
        <strain evidence="17">GBR_01_08_01A</strain>
    </source>
</reference>
<evidence type="ECO:0000256" key="3">
    <source>
        <dbReference type="ARBA" id="ARBA00022525"/>
    </source>
</evidence>
<keyword evidence="10 12" id="KW-0326">Glycosidase</keyword>
<dbReference type="InterPro" id="IPR045473">
    <property type="entry name" value="ASM_C"/>
</dbReference>
<feature type="binding site" evidence="13">
    <location>
        <position position="269"/>
    </location>
    <ligand>
        <name>Zn(2+)</name>
        <dbReference type="ChEBI" id="CHEBI:29105"/>
        <label>2</label>
    </ligand>
</feature>
<dbReference type="AlphaFoldDB" id="A0AAD9RJC5"/>
<name>A0AAD9RJC5_9HYME</name>
<protein>
    <recommendedName>
        <fullName evidence="12">Sphingomyelin phosphodiesterase</fullName>
        <ecNumber evidence="12">3.1.4.12</ecNumber>
    </recommendedName>
</protein>
<evidence type="ECO:0000256" key="7">
    <source>
        <dbReference type="ARBA" id="ARBA00022833"/>
    </source>
</evidence>
<dbReference type="Pfam" id="PF19272">
    <property type="entry name" value="ASMase_C"/>
    <property type="match status" value="1"/>
</dbReference>
<feature type="binding site" evidence="13">
    <location>
        <position position="455"/>
    </location>
    <ligand>
        <name>Zn(2+)</name>
        <dbReference type="ChEBI" id="CHEBI:29105"/>
        <label>1</label>
    </ligand>
</feature>
<evidence type="ECO:0000256" key="10">
    <source>
        <dbReference type="ARBA" id="ARBA00023295"/>
    </source>
</evidence>
<keyword evidence="4 13" id="KW-0479">Metal-binding</keyword>
<gene>
    <name evidence="17" type="ORF">KPH14_005946</name>
</gene>
<feature type="binding site" evidence="13">
    <location>
        <position position="269"/>
    </location>
    <ligand>
        <name>Zn(2+)</name>
        <dbReference type="ChEBI" id="CHEBI:29105"/>
        <label>1</label>
    </ligand>
</feature>
<evidence type="ECO:0000256" key="5">
    <source>
        <dbReference type="ARBA" id="ARBA00022729"/>
    </source>
</evidence>
<keyword evidence="5 15" id="KW-0732">Signal</keyword>
<dbReference type="InterPro" id="IPR011001">
    <property type="entry name" value="Saposin-like"/>
</dbReference>
<dbReference type="InterPro" id="IPR029052">
    <property type="entry name" value="Metallo-depent_PP-like"/>
</dbReference>
<feature type="binding site" evidence="13">
    <location>
        <position position="419"/>
    </location>
    <ligand>
        <name>Zn(2+)</name>
        <dbReference type="ChEBI" id="CHEBI:29105"/>
        <label>2</label>
    </ligand>
</feature>
<evidence type="ECO:0000256" key="9">
    <source>
        <dbReference type="ARBA" id="ARBA00023180"/>
    </source>
</evidence>
<feature type="signal peptide" evidence="15">
    <location>
        <begin position="1"/>
        <end position="18"/>
    </location>
</feature>
<evidence type="ECO:0000313" key="17">
    <source>
        <dbReference type="EMBL" id="KAK2580874.1"/>
    </source>
</evidence>
<evidence type="ECO:0000256" key="8">
    <source>
        <dbReference type="ARBA" id="ARBA00023157"/>
    </source>
</evidence>
<evidence type="ECO:0000256" key="13">
    <source>
        <dbReference type="PIRSR" id="PIRSR000948-1"/>
    </source>
</evidence>
<dbReference type="PANTHER" id="PTHR10340:SF29">
    <property type="entry name" value="SPHINGOMYELIN PHOSPHODIESTERASE"/>
    <property type="match status" value="1"/>
</dbReference>
<dbReference type="GO" id="GO:0061750">
    <property type="term" value="F:acid sphingomyelin phosphodiesterase activity"/>
    <property type="evidence" value="ECO:0007669"/>
    <property type="project" value="TreeGrafter"/>
</dbReference>
<reference evidence="17" key="1">
    <citation type="submission" date="2021-08" db="EMBL/GenBank/DDBJ databases">
        <authorList>
            <person name="Misof B."/>
            <person name="Oliver O."/>
            <person name="Podsiadlowski L."/>
            <person name="Donath A."/>
            <person name="Peters R."/>
            <person name="Mayer C."/>
            <person name="Rust J."/>
            <person name="Gunkel S."/>
            <person name="Lesny P."/>
            <person name="Martin S."/>
            <person name="Oeyen J.P."/>
            <person name="Petersen M."/>
            <person name="Panagiotis P."/>
            <person name="Wilbrandt J."/>
            <person name="Tanja T."/>
        </authorList>
    </citation>
    <scope>NUCLEOTIDE SEQUENCE</scope>
    <source>
        <strain evidence="17">GBR_01_08_01A</strain>
        <tissue evidence="17">Thorax + abdomen</tissue>
    </source>
</reference>
<dbReference type="PANTHER" id="PTHR10340">
    <property type="entry name" value="SPHINGOMYELIN PHOSPHODIESTERASE"/>
    <property type="match status" value="1"/>
</dbReference>
<dbReference type="InterPro" id="IPR011160">
    <property type="entry name" value="Sphingomy_PDE"/>
</dbReference>
<feature type="binding site" evidence="13">
    <location>
        <position position="196"/>
    </location>
    <ligand>
        <name>Zn(2+)</name>
        <dbReference type="ChEBI" id="CHEBI:29105"/>
        <label>1</label>
    </ligand>
</feature>
<dbReference type="PIRSF" id="PIRSF000948">
    <property type="entry name" value="Sphingomy_PDE"/>
    <property type="match status" value="1"/>
</dbReference>
<feature type="disulfide bond" evidence="14">
    <location>
        <begin position="211"/>
        <end position="216"/>
    </location>
</feature>
<feature type="chain" id="PRO_5042104517" description="Sphingomyelin phosphodiesterase" evidence="15">
    <location>
        <begin position="19"/>
        <end position="597"/>
    </location>
</feature>
<evidence type="ECO:0000256" key="12">
    <source>
        <dbReference type="PIRNR" id="PIRNR000948"/>
    </source>
</evidence>
<keyword evidence="3" id="KW-0964">Secreted</keyword>
<dbReference type="GO" id="GO:0005764">
    <property type="term" value="C:lysosome"/>
    <property type="evidence" value="ECO:0007669"/>
    <property type="project" value="TreeGrafter"/>
</dbReference>
<proteinExistence type="inferred from homology"/>
<feature type="binding site" evidence="13">
    <location>
        <position position="198"/>
    </location>
    <ligand>
        <name>Zn(2+)</name>
        <dbReference type="ChEBI" id="CHEBI:29105"/>
        <label>1</label>
    </ligand>
</feature>
<dbReference type="Proteomes" id="UP001258017">
    <property type="component" value="Unassembled WGS sequence"/>
</dbReference>
<evidence type="ECO:0000256" key="4">
    <source>
        <dbReference type="ARBA" id="ARBA00022723"/>
    </source>
</evidence>
<feature type="disulfide bond" evidence="14">
    <location>
        <begin position="579"/>
        <end position="583"/>
    </location>
</feature>
<evidence type="ECO:0000256" key="14">
    <source>
        <dbReference type="PIRSR" id="PIRSR000948-2"/>
    </source>
</evidence>
<comment type="function">
    <text evidence="12">Converts sphingomyelin to ceramide.</text>
</comment>
<evidence type="ECO:0000313" key="18">
    <source>
        <dbReference type="Proteomes" id="UP001258017"/>
    </source>
</evidence>
<dbReference type="GO" id="GO:0046513">
    <property type="term" value="P:ceramide biosynthetic process"/>
    <property type="evidence" value="ECO:0007669"/>
    <property type="project" value="TreeGrafter"/>
</dbReference>
<evidence type="ECO:0000256" key="15">
    <source>
        <dbReference type="SAM" id="SignalP"/>
    </source>
</evidence>
<keyword evidence="8 14" id="KW-1015">Disulfide bond</keyword>
<dbReference type="SUPFAM" id="SSF47862">
    <property type="entry name" value="Saposin"/>
    <property type="match status" value="1"/>
</dbReference>
<dbReference type="GO" id="GO:0046872">
    <property type="term" value="F:metal ion binding"/>
    <property type="evidence" value="ECO:0007669"/>
    <property type="project" value="UniProtKB-KW"/>
</dbReference>
<feature type="disulfide bond" evidence="14">
    <location>
        <begin position="379"/>
        <end position="427"/>
    </location>
</feature>
<comment type="similarity">
    <text evidence="2 12">Belongs to the acid sphingomyelinase family.</text>
</comment>
<dbReference type="GO" id="GO:0006685">
    <property type="term" value="P:sphingomyelin catabolic process"/>
    <property type="evidence" value="ECO:0007669"/>
    <property type="project" value="UniProtKB-UniRule"/>
</dbReference>
<comment type="caution">
    <text evidence="17">The sequence shown here is derived from an EMBL/GenBank/DDBJ whole genome shotgun (WGS) entry which is preliminary data.</text>
</comment>
<feature type="disulfide bond" evidence="14">
    <location>
        <begin position="217"/>
        <end position="240"/>
    </location>
</feature>
<evidence type="ECO:0000256" key="2">
    <source>
        <dbReference type="ARBA" id="ARBA00008234"/>
    </source>
</evidence>
<dbReference type="Gene3D" id="3.60.21.10">
    <property type="match status" value="2"/>
</dbReference>
<comment type="subcellular location">
    <subcellularLocation>
        <location evidence="1">Secreted</location>
    </subcellularLocation>
</comment>
<dbReference type="SUPFAM" id="SSF56300">
    <property type="entry name" value="Metallo-dependent phosphatases"/>
    <property type="match status" value="1"/>
</dbReference>